<feature type="transmembrane region" description="Helical" evidence="1">
    <location>
        <begin position="392"/>
        <end position="413"/>
    </location>
</feature>
<comment type="caution">
    <text evidence="4">The sequence shown here is derived from an EMBL/GenBank/DDBJ whole genome shotgun (WGS) entry which is preliminary data.</text>
</comment>
<feature type="transmembrane region" description="Helical" evidence="1">
    <location>
        <begin position="648"/>
        <end position="668"/>
    </location>
</feature>
<feature type="transmembrane region" description="Helical" evidence="1">
    <location>
        <begin position="573"/>
        <end position="593"/>
    </location>
</feature>
<feature type="transmembrane region" description="Helical" evidence="1">
    <location>
        <begin position="1429"/>
        <end position="1446"/>
    </location>
</feature>
<keyword evidence="1" id="KW-1133">Transmembrane helix</keyword>
<feature type="transmembrane region" description="Helical" evidence="1">
    <location>
        <begin position="463"/>
        <end position="485"/>
    </location>
</feature>
<keyword evidence="1" id="KW-0472">Membrane</keyword>
<evidence type="ECO:0000256" key="2">
    <source>
        <dbReference type="SAM" id="SignalP"/>
    </source>
</evidence>
<dbReference type="InterPro" id="IPR052728">
    <property type="entry name" value="O2_lipid_transport_reg"/>
</dbReference>
<keyword evidence="2" id="KW-0732">Signal</keyword>
<evidence type="ECO:0000259" key="3">
    <source>
        <dbReference type="SMART" id="SM00703"/>
    </source>
</evidence>
<feature type="transmembrane region" description="Helical" evidence="1">
    <location>
        <begin position="1202"/>
        <end position="1223"/>
    </location>
</feature>
<gene>
    <name evidence="4" type="ORF">AGLY_000737</name>
</gene>
<dbReference type="InterPro" id="IPR006621">
    <property type="entry name" value="Nose-resist-to-fluoxetine_N"/>
</dbReference>
<dbReference type="OrthoDB" id="6607496at2759"/>
<reference evidence="4 5" key="1">
    <citation type="submission" date="2019-08" db="EMBL/GenBank/DDBJ databases">
        <title>The genome of the soybean aphid Biotype 1, its phylome, world population structure and adaptation to the North American continent.</title>
        <authorList>
            <person name="Giordano R."/>
            <person name="Donthu R.K."/>
            <person name="Hernandez A.G."/>
            <person name="Wright C.L."/>
            <person name="Zimin A.V."/>
        </authorList>
    </citation>
    <scope>NUCLEOTIDE SEQUENCE [LARGE SCALE GENOMIC DNA]</scope>
    <source>
        <tissue evidence="4">Whole aphids</tissue>
    </source>
</reference>
<feature type="transmembrane region" description="Helical" evidence="1">
    <location>
        <begin position="239"/>
        <end position="262"/>
    </location>
</feature>
<dbReference type="Pfam" id="PF01757">
    <property type="entry name" value="Acyl_transf_3"/>
    <property type="match status" value="2"/>
</dbReference>
<accession>A0A6G0U7Z3</accession>
<feature type="transmembrane region" description="Helical" evidence="1">
    <location>
        <begin position="955"/>
        <end position="978"/>
    </location>
</feature>
<feature type="chain" id="PRO_5026248052" description="Nose resistant-to-fluoxetine protein N-terminal domain-containing protein" evidence="2">
    <location>
        <begin position="23"/>
        <end position="1563"/>
    </location>
</feature>
<dbReference type="SMART" id="SM00703">
    <property type="entry name" value="NRF"/>
    <property type="match status" value="2"/>
</dbReference>
<keyword evidence="5" id="KW-1185">Reference proteome</keyword>
<dbReference type="Proteomes" id="UP000475862">
    <property type="component" value="Unassembled WGS sequence"/>
</dbReference>
<dbReference type="InterPro" id="IPR002656">
    <property type="entry name" value="Acyl_transf_3_dom"/>
</dbReference>
<feature type="transmembrane region" description="Helical" evidence="1">
    <location>
        <begin position="1484"/>
        <end position="1505"/>
    </location>
</feature>
<feature type="transmembrane region" description="Helical" evidence="1">
    <location>
        <begin position="731"/>
        <end position="749"/>
    </location>
</feature>
<feature type="transmembrane region" description="Helical" evidence="1">
    <location>
        <begin position="1064"/>
        <end position="1087"/>
    </location>
</feature>
<protein>
    <recommendedName>
        <fullName evidence="3">Nose resistant-to-fluoxetine protein N-terminal domain-containing protein</fullName>
    </recommendedName>
</protein>
<feature type="transmembrane region" description="Helical" evidence="1">
    <location>
        <begin position="306"/>
        <end position="327"/>
    </location>
</feature>
<evidence type="ECO:0000256" key="1">
    <source>
        <dbReference type="SAM" id="Phobius"/>
    </source>
</evidence>
<feature type="transmembrane region" description="Helical" evidence="1">
    <location>
        <begin position="613"/>
        <end position="636"/>
    </location>
</feature>
<dbReference type="EMBL" id="VYZN01000001">
    <property type="protein sequence ID" value="KAE9545194.1"/>
    <property type="molecule type" value="Genomic_DNA"/>
</dbReference>
<feature type="transmembrane region" description="Helical" evidence="1">
    <location>
        <begin position="347"/>
        <end position="368"/>
    </location>
</feature>
<dbReference type="Pfam" id="PF20146">
    <property type="entry name" value="NRF"/>
    <property type="match status" value="2"/>
</dbReference>
<name>A0A6G0U7Z3_APHGL</name>
<feature type="signal peptide" evidence="2">
    <location>
        <begin position="1"/>
        <end position="22"/>
    </location>
</feature>
<feature type="transmembrane region" description="Helical" evidence="1">
    <location>
        <begin position="1253"/>
        <end position="1272"/>
    </location>
</feature>
<proteinExistence type="predicted"/>
<dbReference type="GO" id="GO:0016747">
    <property type="term" value="F:acyltransferase activity, transferring groups other than amino-acyl groups"/>
    <property type="evidence" value="ECO:0007669"/>
    <property type="project" value="InterPro"/>
</dbReference>
<evidence type="ECO:0000313" key="5">
    <source>
        <dbReference type="Proteomes" id="UP000475862"/>
    </source>
</evidence>
<feature type="domain" description="Nose resistant-to-fluoxetine protein N-terminal" evidence="3">
    <location>
        <begin position="73"/>
        <end position="219"/>
    </location>
</feature>
<dbReference type="PANTHER" id="PTHR11161:SF71">
    <property type="entry name" value="NOSE RESISTANT-TO-FLUOXETINE PROTEIN N-TERMINAL DOMAIN-CONTAINING PROTEIN"/>
    <property type="match status" value="1"/>
</dbReference>
<feature type="transmembrane region" description="Helical" evidence="1">
    <location>
        <begin position="1173"/>
        <end position="1195"/>
    </location>
</feature>
<feature type="transmembrane region" description="Helical" evidence="1">
    <location>
        <begin position="1022"/>
        <end position="1044"/>
    </location>
</feature>
<feature type="transmembrane region" description="Helical" evidence="1">
    <location>
        <begin position="1355"/>
        <end position="1376"/>
    </location>
</feature>
<feature type="transmembrane region" description="Helical" evidence="1">
    <location>
        <begin position="1107"/>
        <end position="1129"/>
    </location>
</feature>
<feature type="domain" description="Nose resistant-to-fluoxetine protein N-terminal" evidence="3">
    <location>
        <begin position="789"/>
        <end position="944"/>
    </location>
</feature>
<organism evidence="4 5">
    <name type="scientific">Aphis glycines</name>
    <name type="common">Soybean aphid</name>
    <dbReference type="NCBI Taxonomy" id="307491"/>
    <lineage>
        <taxon>Eukaryota</taxon>
        <taxon>Metazoa</taxon>
        <taxon>Ecdysozoa</taxon>
        <taxon>Arthropoda</taxon>
        <taxon>Hexapoda</taxon>
        <taxon>Insecta</taxon>
        <taxon>Pterygota</taxon>
        <taxon>Neoptera</taxon>
        <taxon>Paraneoptera</taxon>
        <taxon>Hemiptera</taxon>
        <taxon>Sternorrhyncha</taxon>
        <taxon>Aphidomorpha</taxon>
        <taxon>Aphidoidea</taxon>
        <taxon>Aphididae</taxon>
        <taxon>Aphidini</taxon>
        <taxon>Aphis</taxon>
        <taxon>Aphis</taxon>
    </lineage>
</organism>
<keyword evidence="1" id="KW-0812">Transmembrane</keyword>
<feature type="transmembrane region" description="Helical" evidence="1">
    <location>
        <begin position="1322"/>
        <end position="1343"/>
    </location>
</feature>
<sequence length="1563" mass="179481">MSVTMNVVRLLALLLVTQLSDGKMDGNSSVEIEHCQIHRIPGVGIADDGLPGPWISDLFHRALFNFSIKHVGSSACRTQSDMYDRYLQNHTSWAVRMSESWNRYPIGLLAGNRYDMGIYDECVDVGYPVIGQYCLSDIKLKSLAAKDYSFNRTEDLDDFGNKNAWKTVLGWGDYLDKVHRNGLNLGICIPKSCSALDLQTSMQNELDRVFSPEGIKAIVRVDPIMCTIGGDMYPYDKNFYLTSIFLLMLVLICCGTTLYHFVRISYNKNPKETPNENVGLFCEAFSLINSSNGLLKFDKNNELNSLYGFKVLMMMMILLCHSLFYSFSNHPFNPKFVESIYVNGPDSLLILGNIVDPFFFVSGFLMYLNMSKSFQKAENGLKKMISAIINRMLRLLPAYCIMMAITSHILPHLGNGPLWPKMIWEEAEICKKYWWTNLLFISNFIDIKYGTKTIIDYKLVCLIVNYYVSCDVQFFIVGVIIVYAYMKNTKYGIRLLASILSLSLFVPFLVTFLTKRFGIDMLYITYIENFRIFMSSNKSYRLSYMRATPFFSGLATSIIVEKLKEKKVIFSRITVYGGTFIVFVICISAQLYGAKFYTWQRHYYPLEHALYKVVNNCTLTVLCMWCFICFFTFGYYGPVRHVLNNRLVMVLGRLSYSVFMVNITVIMVSRSSLRLPSYLSVKSLTDNWISDTFKCYLIALPLYLVVEAPFNKIIKRWIRLGGNIIFSSDGKISMSIAIAVGLLAIFLAAGSSDRQVQPEVVVADDLPEAWISKLFYQALANFTVRDVGSSACRIQSNLYDRHLRNHTSWAVRMAESWDRYPIGILAGNIYHMGIYDECVDVRYPVIGQYCLSEIKLIPPTDRDYNFNRTEDLDDFGNKNAWKTVLGWGNYPDKVQRNILNLGICIPNSCSASDLQTTLQNTLDTVFKPKKFKAIVRVDPIMCTVKGDMYPYDTPFYLTSAILLLIFLICCGTTFYHCIRILYCNDSKETTSSESLNSFCKIFSFIESTRTWFKFDKDNELNVFYGLKVLTMLAVLLGHRLFYLLGNPMSNPKLIESIYLNGPNIILTSTNLVDPFFFMSGLLMQLNLYKSYQNIKAGSILKKIASQVIHRVIKMLPAYCVMMAITAHIVPHLGDGPLWPQKTWNEAEICKNYWWTNLLFISNLIDIKYECLIVSWYVSCDIQFFIIGVIIVYVYMKNKNYGIGLLSIVLGLSVSIPFLVTILSEIDGIDKMQLPFLENLRIFISLNESYRLSYMRATPFFCGLAAGFIVEKLKKNKFKFSQMTVYYGTFMVFIICICIQLYGARFYSREVFYYPLEHALYSIVSHCTWTIPSMWIAACYFTSGYGPLTMLFNNKLAVILGKLSYSVFLVNLTVMMMSQSSQRLPVYLSAKSVIDAWIYDTVKSYMMGLLNHGFNKDKQYYRFILFRRDGIITIAVTNGALIQNLIISTEYKFIKKNCIVDLCVCLNKLYIVRIIQIYHIVYYDIYYILCTMYTFTAYNITLRVNFSSCNRLESKIVKFNNICAKLNVPNVKLDLVSSSGKSTIKILSIFLNNQKKTNKKYVHL</sequence>
<feature type="transmembrane region" description="Helical" evidence="1">
    <location>
        <begin position="688"/>
        <end position="710"/>
    </location>
</feature>
<evidence type="ECO:0000313" key="4">
    <source>
        <dbReference type="EMBL" id="KAE9545194.1"/>
    </source>
</evidence>
<feature type="transmembrane region" description="Helical" evidence="1">
    <location>
        <begin position="491"/>
        <end position="513"/>
    </location>
</feature>
<dbReference type="PANTHER" id="PTHR11161">
    <property type="entry name" value="O-ACYLTRANSFERASE"/>
    <property type="match status" value="1"/>
</dbReference>
<feature type="transmembrane region" description="Helical" evidence="1">
    <location>
        <begin position="1284"/>
        <end position="1302"/>
    </location>
</feature>